<dbReference type="PANTHER" id="PTHR47990">
    <property type="entry name" value="2-OXOGLUTARATE (2OG) AND FE(II)-DEPENDENT OXYGENASE SUPERFAMILY PROTEIN-RELATED"/>
    <property type="match status" value="1"/>
</dbReference>
<accession>A0A4Z0YHM2</accession>
<organism evidence="4 5">
    <name type="scientific">Xylaria hypoxylon</name>
    <dbReference type="NCBI Taxonomy" id="37992"/>
    <lineage>
        <taxon>Eukaryota</taxon>
        <taxon>Fungi</taxon>
        <taxon>Dikarya</taxon>
        <taxon>Ascomycota</taxon>
        <taxon>Pezizomycotina</taxon>
        <taxon>Sordariomycetes</taxon>
        <taxon>Xylariomycetidae</taxon>
        <taxon>Xylariales</taxon>
        <taxon>Xylariaceae</taxon>
        <taxon>Xylaria</taxon>
    </lineage>
</organism>
<dbReference type="AlphaFoldDB" id="A0A4Z0YHM2"/>
<dbReference type="GO" id="GO:0044283">
    <property type="term" value="P:small molecule biosynthetic process"/>
    <property type="evidence" value="ECO:0007669"/>
    <property type="project" value="UniProtKB-ARBA"/>
</dbReference>
<sequence>MAPARGPPVIDFADFLSGDEHRVQKCAQEIREACMTEGFFQIINHTAPSSVMKEILDMSKEFFNLPLEDKMKLDKSQNAYNRGYQRVGSQIISKEAQKKPDLMEGFYVGRELPPDHPQVEAGKFGSGPNLWPTKLGQPFRETCMLYLQHMIEVAEQLLKALAVSLGYEKNFFDEFCKDPMTFYKMLHYPPAPPDDAAELQQGLGSHRDFGCVTLLLQDGVPGLEYWDKTSKEWVPVQPVKDALVVNLGNMFMQWTNDQYVPFLLRLESLRSKADRVRYSSVVHRVINTTGAERYSIPFNFNGNPDFVISCLEKCRDKAEDEKYSPVTVEDFIRPQYSATYGRTGHYEVAPATAEK</sequence>
<dbReference type="STRING" id="37992.A0A4Z0YHM2"/>
<comment type="similarity">
    <text evidence="1 2">Belongs to the iron/ascorbate-dependent oxidoreductase family.</text>
</comment>
<dbReference type="InterPro" id="IPR044861">
    <property type="entry name" value="IPNS-like_FE2OG_OXY"/>
</dbReference>
<dbReference type="PROSITE" id="PS51471">
    <property type="entry name" value="FE2OG_OXY"/>
    <property type="match status" value="1"/>
</dbReference>
<dbReference type="OrthoDB" id="288590at2759"/>
<evidence type="ECO:0000313" key="5">
    <source>
        <dbReference type="Proteomes" id="UP000297716"/>
    </source>
</evidence>
<dbReference type="Proteomes" id="UP000297716">
    <property type="component" value="Unassembled WGS sequence"/>
</dbReference>
<reference evidence="4 5" key="1">
    <citation type="submission" date="2019-03" db="EMBL/GenBank/DDBJ databases">
        <title>Draft genome sequence of Xylaria hypoxylon DSM 108379, a ubiquitous saprotrophic-parasitic fungi on hardwood.</title>
        <authorList>
            <person name="Buettner E."/>
            <person name="Leonhardt S."/>
            <person name="Gebauer A.M."/>
            <person name="Liers C."/>
            <person name="Hofrichter M."/>
            <person name="Kellner H."/>
        </authorList>
    </citation>
    <scope>NUCLEOTIDE SEQUENCE [LARGE SCALE GENOMIC DNA]</scope>
    <source>
        <strain evidence="4 5">DSM 108379</strain>
    </source>
</reference>
<evidence type="ECO:0000313" key="4">
    <source>
        <dbReference type="EMBL" id="TGJ83819.1"/>
    </source>
</evidence>
<evidence type="ECO:0000256" key="1">
    <source>
        <dbReference type="ARBA" id="ARBA00008056"/>
    </source>
</evidence>
<comment type="caution">
    <text evidence="4">The sequence shown here is derived from an EMBL/GenBank/DDBJ whole genome shotgun (WGS) entry which is preliminary data.</text>
</comment>
<dbReference type="InterPro" id="IPR005123">
    <property type="entry name" value="Oxoglu/Fe-dep_dioxygenase_dom"/>
</dbReference>
<dbReference type="GO" id="GO:0016491">
    <property type="term" value="F:oxidoreductase activity"/>
    <property type="evidence" value="ECO:0007669"/>
    <property type="project" value="UniProtKB-KW"/>
</dbReference>
<name>A0A4Z0YHM2_9PEZI</name>
<evidence type="ECO:0000259" key="3">
    <source>
        <dbReference type="PROSITE" id="PS51471"/>
    </source>
</evidence>
<proteinExistence type="inferred from homology"/>
<keyword evidence="2" id="KW-0560">Oxidoreductase</keyword>
<dbReference type="EMBL" id="SKBN01000083">
    <property type="protein sequence ID" value="TGJ83819.1"/>
    <property type="molecule type" value="Genomic_DNA"/>
</dbReference>
<dbReference type="Pfam" id="PF14226">
    <property type="entry name" value="DIOX_N"/>
    <property type="match status" value="1"/>
</dbReference>
<dbReference type="PRINTS" id="PR00682">
    <property type="entry name" value="IPNSYNTHASE"/>
</dbReference>
<keyword evidence="2" id="KW-0479">Metal-binding</keyword>
<evidence type="ECO:0000256" key="2">
    <source>
        <dbReference type="RuleBase" id="RU003682"/>
    </source>
</evidence>
<dbReference type="InterPro" id="IPR050231">
    <property type="entry name" value="Iron_ascorbate_oxido_reductase"/>
</dbReference>
<dbReference type="SUPFAM" id="SSF51197">
    <property type="entry name" value="Clavaminate synthase-like"/>
    <property type="match status" value="1"/>
</dbReference>
<keyword evidence="2" id="KW-0408">Iron</keyword>
<dbReference type="InterPro" id="IPR027443">
    <property type="entry name" value="IPNS-like_sf"/>
</dbReference>
<feature type="domain" description="Fe2OG dioxygenase" evidence="3">
    <location>
        <begin position="176"/>
        <end position="302"/>
    </location>
</feature>
<dbReference type="Gene3D" id="2.60.120.330">
    <property type="entry name" value="B-lactam Antibiotic, Isopenicillin N Synthase, Chain"/>
    <property type="match status" value="1"/>
</dbReference>
<keyword evidence="5" id="KW-1185">Reference proteome</keyword>
<dbReference type="GO" id="GO:0046872">
    <property type="term" value="F:metal ion binding"/>
    <property type="evidence" value="ECO:0007669"/>
    <property type="project" value="UniProtKB-KW"/>
</dbReference>
<gene>
    <name evidence="4" type="ORF">E0Z10_g4935</name>
</gene>
<dbReference type="Pfam" id="PF03171">
    <property type="entry name" value="2OG-FeII_Oxy"/>
    <property type="match status" value="1"/>
</dbReference>
<protein>
    <recommendedName>
        <fullName evidence="3">Fe2OG dioxygenase domain-containing protein</fullName>
    </recommendedName>
</protein>
<dbReference type="InterPro" id="IPR026992">
    <property type="entry name" value="DIOX_N"/>
</dbReference>